<reference evidence="2" key="1">
    <citation type="journal article" date="2014" name="Front. Microbiol.">
        <title>High frequency of phylogenetically diverse reductive dehalogenase-homologous genes in deep subseafloor sedimentary metagenomes.</title>
        <authorList>
            <person name="Kawai M."/>
            <person name="Futagami T."/>
            <person name="Toyoda A."/>
            <person name="Takaki Y."/>
            <person name="Nishi S."/>
            <person name="Hori S."/>
            <person name="Arai W."/>
            <person name="Tsubouchi T."/>
            <person name="Morono Y."/>
            <person name="Uchiyama I."/>
            <person name="Ito T."/>
            <person name="Fujiyama A."/>
            <person name="Inagaki F."/>
            <person name="Takami H."/>
        </authorList>
    </citation>
    <scope>NUCLEOTIDE SEQUENCE</scope>
    <source>
        <strain evidence="2">Expedition CK06-06</strain>
    </source>
</reference>
<gene>
    <name evidence="2" type="ORF">S12H4_28188</name>
</gene>
<organism evidence="2">
    <name type="scientific">marine sediment metagenome</name>
    <dbReference type="NCBI Taxonomy" id="412755"/>
    <lineage>
        <taxon>unclassified sequences</taxon>
        <taxon>metagenomes</taxon>
        <taxon>ecological metagenomes</taxon>
    </lineage>
</organism>
<comment type="caution">
    <text evidence="2">The sequence shown here is derived from an EMBL/GenBank/DDBJ whole genome shotgun (WGS) entry which is preliminary data.</text>
</comment>
<name>X1T9Z7_9ZZZZ</name>
<dbReference type="InterPro" id="IPR041427">
    <property type="entry name" value="AbiJ-NTD3"/>
</dbReference>
<protein>
    <recommendedName>
        <fullName evidence="1">AbiJ-NTD3 domain-containing protein</fullName>
    </recommendedName>
</protein>
<evidence type="ECO:0000259" key="1">
    <source>
        <dbReference type="Pfam" id="PF18860"/>
    </source>
</evidence>
<feature type="domain" description="AbiJ-NTD3" evidence="1">
    <location>
        <begin position="3"/>
        <end position="51"/>
    </location>
</feature>
<sequence>MRTITEVTRRSIIDYLSLGIQWSGRLEENEFLSRIYDLTQIPSTDSRFSTALG</sequence>
<dbReference type="AlphaFoldDB" id="X1T9Z7"/>
<proteinExistence type="predicted"/>
<dbReference type="Pfam" id="PF18860">
    <property type="entry name" value="AbiJ_NTD3"/>
    <property type="match status" value="1"/>
</dbReference>
<feature type="non-terminal residue" evidence="2">
    <location>
        <position position="53"/>
    </location>
</feature>
<accession>X1T9Z7</accession>
<evidence type="ECO:0000313" key="2">
    <source>
        <dbReference type="EMBL" id="GAJ02089.1"/>
    </source>
</evidence>
<dbReference type="EMBL" id="BARW01016150">
    <property type="protein sequence ID" value="GAJ02089.1"/>
    <property type="molecule type" value="Genomic_DNA"/>
</dbReference>